<dbReference type="AlphaFoldDB" id="A0AAE1ADG6"/>
<comment type="caution">
    <text evidence="1">The sequence shown here is derived from an EMBL/GenBank/DDBJ whole genome shotgun (WGS) entry which is preliminary data.</text>
</comment>
<evidence type="ECO:0000313" key="1">
    <source>
        <dbReference type="EMBL" id="KAK3785226.1"/>
    </source>
</evidence>
<dbReference type="Proteomes" id="UP001283361">
    <property type="component" value="Unassembled WGS sequence"/>
</dbReference>
<gene>
    <name evidence="1" type="ORF">RRG08_060288</name>
</gene>
<proteinExistence type="predicted"/>
<protein>
    <submittedName>
        <fullName evidence="1">Uncharacterized protein</fullName>
    </submittedName>
</protein>
<organism evidence="1 2">
    <name type="scientific">Elysia crispata</name>
    <name type="common">lettuce slug</name>
    <dbReference type="NCBI Taxonomy" id="231223"/>
    <lineage>
        <taxon>Eukaryota</taxon>
        <taxon>Metazoa</taxon>
        <taxon>Spiralia</taxon>
        <taxon>Lophotrochozoa</taxon>
        <taxon>Mollusca</taxon>
        <taxon>Gastropoda</taxon>
        <taxon>Heterobranchia</taxon>
        <taxon>Euthyneura</taxon>
        <taxon>Panpulmonata</taxon>
        <taxon>Sacoglossa</taxon>
        <taxon>Placobranchoidea</taxon>
        <taxon>Plakobranchidae</taxon>
        <taxon>Elysia</taxon>
    </lineage>
</organism>
<accession>A0AAE1ADG6</accession>
<sequence length="172" mass="18980">MGLVMSMWLVICPDSPRDFECLASASWVEEFGVSPSPPRRVQHEGSLLDETRDMSSLVQPNNKYPLLAPDEFSLTRRRIPALGAAAKMAWTSRTEGSQWGLHKKPNPPQNRSFVESALLFSVQILAHGVNQAPTSASVSELFQNQPLLTATSSTWCVEQGKRSSLVLLNDDV</sequence>
<evidence type="ECO:0000313" key="2">
    <source>
        <dbReference type="Proteomes" id="UP001283361"/>
    </source>
</evidence>
<dbReference type="EMBL" id="JAWDGP010002155">
    <property type="protein sequence ID" value="KAK3785226.1"/>
    <property type="molecule type" value="Genomic_DNA"/>
</dbReference>
<reference evidence="1" key="1">
    <citation type="journal article" date="2023" name="G3 (Bethesda)">
        <title>A reference genome for the long-term kleptoplast-retaining sea slug Elysia crispata morphotype clarki.</title>
        <authorList>
            <person name="Eastman K.E."/>
            <person name="Pendleton A.L."/>
            <person name="Shaikh M.A."/>
            <person name="Suttiyut T."/>
            <person name="Ogas R."/>
            <person name="Tomko P."/>
            <person name="Gavelis G."/>
            <person name="Widhalm J.R."/>
            <person name="Wisecaver J.H."/>
        </authorList>
    </citation>
    <scope>NUCLEOTIDE SEQUENCE</scope>
    <source>
        <strain evidence="1">ECLA1</strain>
    </source>
</reference>
<name>A0AAE1ADG6_9GAST</name>
<keyword evidence="2" id="KW-1185">Reference proteome</keyword>